<evidence type="ECO:0000256" key="2">
    <source>
        <dbReference type="ARBA" id="ARBA00022448"/>
    </source>
</evidence>
<dbReference type="GO" id="GO:0005886">
    <property type="term" value="C:plasma membrane"/>
    <property type="evidence" value="ECO:0007669"/>
    <property type="project" value="UniProtKB-SubCell"/>
</dbReference>
<feature type="transmembrane region" description="Helical" evidence="7">
    <location>
        <begin position="45"/>
        <end position="65"/>
    </location>
</feature>
<evidence type="ECO:0000313" key="9">
    <source>
        <dbReference type="EMBL" id="KKM25911.1"/>
    </source>
</evidence>
<evidence type="ECO:0000256" key="1">
    <source>
        <dbReference type="ARBA" id="ARBA00004651"/>
    </source>
</evidence>
<keyword evidence="4 7" id="KW-0812">Transmembrane</keyword>
<keyword evidence="2" id="KW-0813">Transport</keyword>
<dbReference type="InterPro" id="IPR051393">
    <property type="entry name" value="ABC_transporter_permease"/>
</dbReference>
<evidence type="ECO:0000256" key="7">
    <source>
        <dbReference type="SAM" id="Phobius"/>
    </source>
</evidence>
<keyword evidence="3" id="KW-1003">Cell membrane</keyword>
<keyword evidence="6 7" id="KW-0472">Membrane</keyword>
<dbReference type="InterPro" id="IPR000515">
    <property type="entry name" value="MetI-like"/>
</dbReference>
<feature type="domain" description="ABC transmembrane type-1" evidence="8">
    <location>
        <begin position="8"/>
        <end position="224"/>
    </location>
</feature>
<comment type="caution">
    <text evidence="9">The sequence shown here is derived from an EMBL/GenBank/DDBJ whole genome shotgun (WGS) entry which is preliminary data.</text>
</comment>
<proteinExistence type="predicted"/>
<comment type="subcellular location">
    <subcellularLocation>
        <location evidence="1">Cell membrane</location>
        <topology evidence="1">Multi-pass membrane protein</topology>
    </subcellularLocation>
</comment>
<dbReference type="SUPFAM" id="SSF161098">
    <property type="entry name" value="MetI-like"/>
    <property type="match status" value="1"/>
</dbReference>
<name>A0A0F9IE48_9ZZZZ</name>
<dbReference type="AlphaFoldDB" id="A0A0F9IE48"/>
<protein>
    <recommendedName>
        <fullName evidence="8">ABC transmembrane type-1 domain-containing protein</fullName>
    </recommendedName>
</protein>
<feature type="transmembrane region" description="Helical" evidence="7">
    <location>
        <begin position="201"/>
        <end position="224"/>
    </location>
</feature>
<dbReference type="Gene3D" id="1.10.3720.10">
    <property type="entry name" value="MetI-like"/>
    <property type="match status" value="1"/>
</dbReference>
<evidence type="ECO:0000259" key="8">
    <source>
        <dbReference type="PROSITE" id="PS50928"/>
    </source>
</evidence>
<dbReference type="PANTHER" id="PTHR30193:SF42">
    <property type="entry name" value="ABC TRANSPORTER PERMEASE PROTEIN"/>
    <property type="match status" value="1"/>
</dbReference>
<dbReference type="EMBL" id="LAZR01012614">
    <property type="protein sequence ID" value="KKM25911.1"/>
    <property type="molecule type" value="Genomic_DNA"/>
</dbReference>
<sequence length="232" mass="26772">DEIFLTSLWNNIVLILIFVPGSLIMGLFLAILLDQKVRKENIFKIIYLLPFTLSFVVTGFLWRWMYNVRVGVLNTLLESIGLGFFSNDWIQNVDWAMFWVCVVLIWQYSGYMMLIFLAGIRSIPESHVMAAAVDGASGFQMYYHIIIPQLKAPIFTGFVLLIVFALKAFDLIFILTNGGPGYVTEILPLTMYKEVFRKKHFSYGSAIATILFLLIMIVVIPYLYKTYRMEKE</sequence>
<dbReference type="PANTHER" id="PTHR30193">
    <property type="entry name" value="ABC TRANSPORTER PERMEASE PROTEIN"/>
    <property type="match status" value="1"/>
</dbReference>
<evidence type="ECO:0000256" key="3">
    <source>
        <dbReference type="ARBA" id="ARBA00022475"/>
    </source>
</evidence>
<feature type="non-terminal residue" evidence="9">
    <location>
        <position position="1"/>
    </location>
</feature>
<feature type="transmembrane region" description="Helical" evidence="7">
    <location>
        <begin position="12"/>
        <end position="33"/>
    </location>
</feature>
<organism evidence="9">
    <name type="scientific">marine sediment metagenome</name>
    <dbReference type="NCBI Taxonomy" id="412755"/>
    <lineage>
        <taxon>unclassified sequences</taxon>
        <taxon>metagenomes</taxon>
        <taxon>ecological metagenomes</taxon>
    </lineage>
</organism>
<evidence type="ECO:0000256" key="5">
    <source>
        <dbReference type="ARBA" id="ARBA00022989"/>
    </source>
</evidence>
<feature type="transmembrane region" description="Helical" evidence="7">
    <location>
        <begin position="154"/>
        <end position="175"/>
    </location>
</feature>
<evidence type="ECO:0000256" key="6">
    <source>
        <dbReference type="ARBA" id="ARBA00023136"/>
    </source>
</evidence>
<dbReference type="GO" id="GO:0055085">
    <property type="term" value="P:transmembrane transport"/>
    <property type="evidence" value="ECO:0007669"/>
    <property type="project" value="InterPro"/>
</dbReference>
<feature type="transmembrane region" description="Helical" evidence="7">
    <location>
        <begin position="96"/>
        <end position="120"/>
    </location>
</feature>
<dbReference type="Pfam" id="PF00528">
    <property type="entry name" value="BPD_transp_1"/>
    <property type="match status" value="1"/>
</dbReference>
<dbReference type="InterPro" id="IPR035906">
    <property type="entry name" value="MetI-like_sf"/>
</dbReference>
<gene>
    <name evidence="9" type="ORF">LCGC14_1590160</name>
</gene>
<accession>A0A0F9IE48</accession>
<reference evidence="9" key="1">
    <citation type="journal article" date="2015" name="Nature">
        <title>Complex archaea that bridge the gap between prokaryotes and eukaryotes.</title>
        <authorList>
            <person name="Spang A."/>
            <person name="Saw J.H."/>
            <person name="Jorgensen S.L."/>
            <person name="Zaremba-Niedzwiedzka K."/>
            <person name="Martijn J."/>
            <person name="Lind A.E."/>
            <person name="van Eijk R."/>
            <person name="Schleper C."/>
            <person name="Guy L."/>
            <person name="Ettema T.J."/>
        </authorList>
    </citation>
    <scope>NUCLEOTIDE SEQUENCE</scope>
</reference>
<evidence type="ECO:0000256" key="4">
    <source>
        <dbReference type="ARBA" id="ARBA00022692"/>
    </source>
</evidence>
<keyword evidence="5 7" id="KW-1133">Transmembrane helix</keyword>
<dbReference type="CDD" id="cd06261">
    <property type="entry name" value="TM_PBP2"/>
    <property type="match status" value="1"/>
</dbReference>
<dbReference type="PROSITE" id="PS50928">
    <property type="entry name" value="ABC_TM1"/>
    <property type="match status" value="1"/>
</dbReference>